<comment type="caution">
    <text evidence="1">The sequence shown here is derived from an EMBL/GenBank/DDBJ whole genome shotgun (WGS) entry which is preliminary data.</text>
</comment>
<organism evidence="1 2">
    <name type="scientific">Datura stramonium</name>
    <name type="common">Jimsonweed</name>
    <name type="synonym">Common thornapple</name>
    <dbReference type="NCBI Taxonomy" id="4076"/>
    <lineage>
        <taxon>Eukaryota</taxon>
        <taxon>Viridiplantae</taxon>
        <taxon>Streptophyta</taxon>
        <taxon>Embryophyta</taxon>
        <taxon>Tracheophyta</taxon>
        <taxon>Spermatophyta</taxon>
        <taxon>Magnoliopsida</taxon>
        <taxon>eudicotyledons</taxon>
        <taxon>Gunneridae</taxon>
        <taxon>Pentapetalae</taxon>
        <taxon>asterids</taxon>
        <taxon>lamiids</taxon>
        <taxon>Solanales</taxon>
        <taxon>Solanaceae</taxon>
        <taxon>Solanoideae</taxon>
        <taxon>Datureae</taxon>
        <taxon>Datura</taxon>
    </lineage>
</organism>
<keyword evidence="2" id="KW-1185">Reference proteome</keyword>
<sequence>MASIAIEDFVGNGSLQKESGNSLPELLKLSTVDLISKYGMKRGHVARFKTELQLLGEILFQKPIISKKQSMKRSLGRTNTAYDVSLEQSMADLKIKDGHVFKAIVASMPDEPGACGCVQATPVIESVAPCSSIKNTSVQKLMPDYKIGMEHLVKTKTLPMKASEL</sequence>
<evidence type="ECO:0000313" key="2">
    <source>
        <dbReference type="Proteomes" id="UP000823775"/>
    </source>
</evidence>
<evidence type="ECO:0000313" key="1">
    <source>
        <dbReference type="EMBL" id="MCD9638908.1"/>
    </source>
</evidence>
<gene>
    <name evidence="1" type="ORF">HAX54_023081</name>
</gene>
<name>A0ABS8UVK3_DATST</name>
<accession>A0ABS8UVK3</accession>
<dbReference type="Proteomes" id="UP000823775">
    <property type="component" value="Unassembled WGS sequence"/>
</dbReference>
<proteinExistence type="predicted"/>
<protein>
    <submittedName>
        <fullName evidence="1">Uncharacterized protein</fullName>
    </submittedName>
</protein>
<dbReference type="EMBL" id="JACEIK010002796">
    <property type="protein sequence ID" value="MCD9638908.1"/>
    <property type="molecule type" value="Genomic_DNA"/>
</dbReference>
<reference evidence="1 2" key="1">
    <citation type="journal article" date="2021" name="BMC Genomics">
        <title>Datura genome reveals duplications of psychoactive alkaloid biosynthetic genes and high mutation rate following tissue culture.</title>
        <authorList>
            <person name="Rajewski A."/>
            <person name="Carter-House D."/>
            <person name="Stajich J."/>
            <person name="Litt A."/>
        </authorList>
    </citation>
    <scope>NUCLEOTIDE SEQUENCE [LARGE SCALE GENOMIC DNA]</scope>
    <source>
        <strain evidence="1">AR-01</strain>
    </source>
</reference>